<dbReference type="InterPro" id="IPR003838">
    <property type="entry name" value="ABC3_permease_C"/>
</dbReference>
<keyword evidence="10" id="KW-1185">Reference proteome</keyword>
<keyword evidence="5 6" id="KW-0472">Membrane</keyword>
<proteinExistence type="predicted"/>
<feature type="transmembrane region" description="Helical" evidence="6">
    <location>
        <begin position="35"/>
        <end position="52"/>
    </location>
</feature>
<evidence type="ECO:0000259" key="7">
    <source>
        <dbReference type="Pfam" id="PF02687"/>
    </source>
</evidence>
<dbReference type="Pfam" id="PF02687">
    <property type="entry name" value="FtsX"/>
    <property type="match status" value="1"/>
</dbReference>
<evidence type="ECO:0000256" key="5">
    <source>
        <dbReference type="ARBA" id="ARBA00023136"/>
    </source>
</evidence>
<sequence length="448" mass="47357">MRWLAAKEHVMNFLFNLGLIVVLAVFLFAWAMLPWQAVLVLAIAFALWMVLTRRGRQAASVTMVGVSTIRQRLGSSSVVIIGIAGVVGVLVALLAMGDGYAETLRKTGSEDTAIVMRGGSASEVMSVMDHDSVVVVPQAPGIARDGQGKPIASPEIVVAANLPVKNGGPDDEGSVQLRGVGDEAWAVRPNLKIIAGRKFTPGMRELIVGQGAQRQFAGLEPGHEVTLGDQVWTVVGVFASNDALDSEIWGDADTVASTYRRGSSRASVTVKLTNPQAYDGFKAALAADPRLKVDTDTTLDYFSKQSEGMSKVMRIMGITVGLIMAIGAVFGALNTMFAAVASRAREIATLRAIGFRGVPVVVAIMLETMLLALLGGLLGGLVAWMIFNGYTASTMAAGSVGQLSFAFKVSPELLWQGLKWALAIGFVGGLFPAIRAARLPVTTALREL</sequence>
<accession>A0ABX7GS84</accession>
<feature type="transmembrane region" description="Helical" evidence="6">
    <location>
        <begin position="360"/>
        <end position="387"/>
    </location>
</feature>
<evidence type="ECO:0000313" key="10">
    <source>
        <dbReference type="Proteomes" id="UP000663181"/>
    </source>
</evidence>
<keyword evidence="3 6" id="KW-0812">Transmembrane</keyword>
<feature type="domain" description="ABC3 transporter permease C-terminal" evidence="7">
    <location>
        <begin position="319"/>
        <end position="440"/>
    </location>
</feature>
<organism evidence="9 10">
    <name type="scientific">Dyella caseinilytica</name>
    <dbReference type="NCBI Taxonomy" id="1849581"/>
    <lineage>
        <taxon>Bacteria</taxon>
        <taxon>Pseudomonadati</taxon>
        <taxon>Pseudomonadota</taxon>
        <taxon>Gammaproteobacteria</taxon>
        <taxon>Lysobacterales</taxon>
        <taxon>Rhodanobacteraceae</taxon>
        <taxon>Dyella</taxon>
    </lineage>
</organism>
<dbReference type="PANTHER" id="PTHR30572:SF15">
    <property type="entry name" value="ABC TRANSPORTER PERMEASE"/>
    <property type="match status" value="1"/>
</dbReference>
<feature type="transmembrane region" description="Helical" evidence="6">
    <location>
        <begin position="413"/>
        <end position="434"/>
    </location>
</feature>
<reference evidence="9 10" key="1">
    <citation type="submission" date="2020-10" db="EMBL/GenBank/DDBJ databases">
        <title>Phylogeny of dyella-like bacteria.</title>
        <authorList>
            <person name="Fu J."/>
        </authorList>
    </citation>
    <scope>NUCLEOTIDE SEQUENCE [LARGE SCALE GENOMIC DNA]</scope>
    <source>
        <strain evidence="9 10">DHOB09</strain>
    </source>
</reference>
<feature type="domain" description="MacB-like periplasmic core" evidence="8">
    <location>
        <begin position="78"/>
        <end position="286"/>
    </location>
</feature>
<feature type="transmembrane region" description="Helical" evidence="6">
    <location>
        <begin position="73"/>
        <end position="96"/>
    </location>
</feature>
<evidence type="ECO:0000256" key="1">
    <source>
        <dbReference type="ARBA" id="ARBA00004651"/>
    </source>
</evidence>
<evidence type="ECO:0000256" key="4">
    <source>
        <dbReference type="ARBA" id="ARBA00022989"/>
    </source>
</evidence>
<dbReference type="EMBL" id="CP064030">
    <property type="protein sequence ID" value="QRN52848.1"/>
    <property type="molecule type" value="Genomic_DNA"/>
</dbReference>
<name>A0ABX7GS84_9GAMM</name>
<comment type="subcellular location">
    <subcellularLocation>
        <location evidence="1">Cell membrane</location>
        <topology evidence="1">Multi-pass membrane protein</topology>
    </subcellularLocation>
</comment>
<keyword evidence="4 6" id="KW-1133">Transmembrane helix</keyword>
<dbReference type="Proteomes" id="UP000663181">
    <property type="component" value="Chromosome"/>
</dbReference>
<feature type="transmembrane region" description="Helical" evidence="6">
    <location>
        <begin position="12"/>
        <end position="29"/>
    </location>
</feature>
<dbReference type="InterPro" id="IPR025857">
    <property type="entry name" value="MacB_PCD"/>
</dbReference>
<evidence type="ECO:0000313" key="9">
    <source>
        <dbReference type="EMBL" id="QRN52848.1"/>
    </source>
</evidence>
<dbReference type="PANTHER" id="PTHR30572">
    <property type="entry name" value="MEMBRANE COMPONENT OF TRANSPORTER-RELATED"/>
    <property type="match status" value="1"/>
</dbReference>
<protein>
    <submittedName>
        <fullName evidence="9">FtsX-like permease family protein</fullName>
    </submittedName>
</protein>
<evidence type="ECO:0000259" key="8">
    <source>
        <dbReference type="Pfam" id="PF12704"/>
    </source>
</evidence>
<feature type="transmembrane region" description="Helical" evidence="6">
    <location>
        <begin position="315"/>
        <end position="340"/>
    </location>
</feature>
<evidence type="ECO:0000256" key="2">
    <source>
        <dbReference type="ARBA" id="ARBA00022475"/>
    </source>
</evidence>
<evidence type="ECO:0000256" key="6">
    <source>
        <dbReference type="SAM" id="Phobius"/>
    </source>
</evidence>
<dbReference type="Pfam" id="PF12704">
    <property type="entry name" value="MacB_PCD"/>
    <property type="match status" value="1"/>
</dbReference>
<dbReference type="InterPro" id="IPR050250">
    <property type="entry name" value="Macrolide_Exporter_MacB"/>
</dbReference>
<keyword evidence="2" id="KW-1003">Cell membrane</keyword>
<gene>
    <name evidence="9" type="ORF">ISN74_15555</name>
</gene>
<evidence type="ECO:0000256" key="3">
    <source>
        <dbReference type="ARBA" id="ARBA00022692"/>
    </source>
</evidence>